<dbReference type="AlphaFoldDB" id="A0A392TAG2"/>
<reference evidence="1 2" key="1">
    <citation type="journal article" date="2018" name="Front. Plant Sci.">
        <title>Red Clover (Trifolium pratense) and Zigzag Clover (T. medium) - A Picture of Genomic Similarities and Differences.</title>
        <authorList>
            <person name="Dluhosova J."/>
            <person name="Istvanek J."/>
            <person name="Nedelnik J."/>
            <person name="Repkova J."/>
        </authorList>
    </citation>
    <scope>NUCLEOTIDE SEQUENCE [LARGE SCALE GENOMIC DNA]</scope>
    <source>
        <strain evidence="2">cv. 10/8</strain>
        <tissue evidence="1">Leaf</tissue>
    </source>
</reference>
<accession>A0A392TAG2</accession>
<protein>
    <submittedName>
        <fullName evidence="1">Uncharacterized protein</fullName>
    </submittedName>
</protein>
<name>A0A392TAG2_9FABA</name>
<proteinExistence type="predicted"/>
<evidence type="ECO:0000313" key="1">
    <source>
        <dbReference type="EMBL" id="MCI57116.1"/>
    </source>
</evidence>
<comment type="caution">
    <text evidence="1">The sequence shown here is derived from an EMBL/GenBank/DDBJ whole genome shotgun (WGS) entry which is preliminary data.</text>
</comment>
<keyword evidence="2" id="KW-1185">Reference proteome</keyword>
<sequence length="61" mass="7279">MIKEKCVSQDKFKILKFCKNCSATGALRKHRPRVARYKEEGRSSFYHLRVAQRQFARCADW</sequence>
<dbReference type="EMBL" id="LXQA010523616">
    <property type="protein sequence ID" value="MCI57116.1"/>
    <property type="molecule type" value="Genomic_DNA"/>
</dbReference>
<organism evidence="1 2">
    <name type="scientific">Trifolium medium</name>
    <dbReference type="NCBI Taxonomy" id="97028"/>
    <lineage>
        <taxon>Eukaryota</taxon>
        <taxon>Viridiplantae</taxon>
        <taxon>Streptophyta</taxon>
        <taxon>Embryophyta</taxon>
        <taxon>Tracheophyta</taxon>
        <taxon>Spermatophyta</taxon>
        <taxon>Magnoliopsida</taxon>
        <taxon>eudicotyledons</taxon>
        <taxon>Gunneridae</taxon>
        <taxon>Pentapetalae</taxon>
        <taxon>rosids</taxon>
        <taxon>fabids</taxon>
        <taxon>Fabales</taxon>
        <taxon>Fabaceae</taxon>
        <taxon>Papilionoideae</taxon>
        <taxon>50 kb inversion clade</taxon>
        <taxon>NPAAA clade</taxon>
        <taxon>Hologalegina</taxon>
        <taxon>IRL clade</taxon>
        <taxon>Trifolieae</taxon>
        <taxon>Trifolium</taxon>
    </lineage>
</organism>
<dbReference type="Proteomes" id="UP000265520">
    <property type="component" value="Unassembled WGS sequence"/>
</dbReference>
<evidence type="ECO:0000313" key="2">
    <source>
        <dbReference type="Proteomes" id="UP000265520"/>
    </source>
</evidence>